<protein>
    <submittedName>
        <fullName evidence="1">Uncharacterized protein</fullName>
    </submittedName>
</protein>
<evidence type="ECO:0000313" key="2">
    <source>
        <dbReference type="Proteomes" id="UP000182715"/>
    </source>
</evidence>
<reference evidence="1 2" key="1">
    <citation type="submission" date="2014-11" db="EMBL/GenBank/DDBJ databases">
        <authorList>
            <person name="Diene M.Seydina."/>
        </authorList>
    </citation>
    <scope>NUCLEOTIDE SEQUENCE [LARGE SCALE GENOMIC DNA]</scope>
    <source>
        <strain evidence="1 2">Neisseria meningitidis CHUV</strain>
    </source>
</reference>
<sequence>MSFIAFPLGWAGRGWHYTEISAVMRLCRVITRQCRLKPPAGFRRHFAFIL</sequence>
<dbReference type="Proteomes" id="UP000182715">
    <property type="component" value="Unassembled WGS sequence"/>
</dbReference>
<name>A0A0H5QSE8_NEIMI</name>
<organism evidence="1 2">
    <name type="scientific">Neisseria meningitidis serogroup B</name>
    <dbReference type="NCBI Taxonomy" id="491"/>
    <lineage>
        <taxon>Bacteria</taxon>
        <taxon>Pseudomonadati</taxon>
        <taxon>Pseudomonadota</taxon>
        <taxon>Betaproteobacteria</taxon>
        <taxon>Neisseriales</taxon>
        <taxon>Neisseriaceae</taxon>
        <taxon>Neisseria</taxon>
    </lineage>
</organism>
<proteinExistence type="predicted"/>
<dbReference type="AlphaFoldDB" id="A0A0H5QSE8"/>
<accession>A0A0H5QSE8</accession>
<evidence type="ECO:0000313" key="1">
    <source>
        <dbReference type="EMBL" id="CRY98557.1"/>
    </source>
</evidence>
<dbReference type="EMBL" id="CVTF01000108">
    <property type="protein sequence ID" value="CRY98557.1"/>
    <property type="molecule type" value="Genomic_DNA"/>
</dbReference>